<reference evidence="1" key="1">
    <citation type="submission" date="2023-08" db="EMBL/GenBank/DDBJ databases">
        <authorList>
            <person name="Page C.A."/>
            <person name="Perez-Diaz I.M."/>
        </authorList>
    </citation>
    <scope>NUCLEOTIDE SEQUENCE</scope>
    <source>
        <strain evidence="1">1.8.9</strain>
    </source>
</reference>
<comment type="caution">
    <text evidence="1">The sequence shown here is derived from an EMBL/GenBank/DDBJ whole genome shotgun (WGS) entry which is preliminary data.</text>
</comment>
<dbReference type="AlphaFoldDB" id="A0AAW8WIV3"/>
<proteinExistence type="predicted"/>
<dbReference type="Proteomes" id="UP001263852">
    <property type="component" value="Unassembled WGS sequence"/>
</dbReference>
<protein>
    <submittedName>
        <fullName evidence="1">Uncharacterized protein</fullName>
    </submittedName>
</protein>
<evidence type="ECO:0000313" key="1">
    <source>
        <dbReference type="EMBL" id="MDT7040566.1"/>
    </source>
</evidence>
<dbReference type="RefSeq" id="WP_172638300.1">
    <property type="nucleotide sequence ID" value="NZ_JAGWDT010000036.1"/>
</dbReference>
<name>A0AAW8WIV3_LACPE</name>
<organism evidence="1 2">
    <name type="scientific">Lactiplantibacillus pentosus</name>
    <name type="common">Lactobacillus pentosus</name>
    <dbReference type="NCBI Taxonomy" id="1589"/>
    <lineage>
        <taxon>Bacteria</taxon>
        <taxon>Bacillati</taxon>
        <taxon>Bacillota</taxon>
        <taxon>Bacilli</taxon>
        <taxon>Lactobacillales</taxon>
        <taxon>Lactobacillaceae</taxon>
        <taxon>Lactiplantibacillus</taxon>
    </lineage>
</organism>
<accession>A0AAW8WIV3</accession>
<sequence length="46" mass="5422">MNKVERETIDAWIDDIKVVLQEKHEFLSVVEMVNVLNSLKHDIETI</sequence>
<evidence type="ECO:0000313" key="2">
    <source>
        <dbReference type="Proteomes" id="UP001263852"/>
    </source>
</evidence>
<gene>
    <name evidence="1" type="ORF">RI555_16770</name>
</gene>
<dbReference type="EMBL" id="JAVLAO010000004">
    <property type="protein sequence ID" value="MDT7040566.1"/>
    <property type="molecule type" value="Genomic_DNA"/>
</dbReference>